<dbReference type="Proteomes" id="UP001385951">
    <property type="component" value="Unassembled WGS sequence"/>
</dbReference>
<keyword evidence="3" id="KW-1185">Reference proteome</keyword>
<feature type="compositionally biased region" description="Low complexity" evidence="1">
    <location>
        <begin position="1"/>
        <end position="17"/>
    </location>
</feature>
<sequence length="421" mass="47348">MSVYTGRSRGYSSSKGGAFAPQRQYGTSPSIEEPPKRDLLEGLLPGLLNNIGQPVASAVSVDIEDLQCIGSYNWVNNTKPTIIVPGSPPIWKNKSIPFRLQRDHEICYIDQNGHRLQTRSLLPLFRAVDIIAEDDADADIDWREVDIVTDRNGLRKLLRWIDSRGDGDRPREFRIDLQLAGENTVLMSRWEQATWAPPSQGFGFSFEEETTIPAPGCEKSTGHHRIVQYKFGGLNMVVRFEVDACLEALPTRTAGRVNVDDMISQLGGLSLSSTSTSSPSSTTSNTDVSIIRAGKIVPQSSILEMTTRSERNVESYDWKESYPQLYLSQTPHHFLAVHRSGMFNQIKKRNLEDREMKEIHAGIERSFRKLNTLLKTIQELVIGHGQRGRLSLVCKDGALKVHERKSQDSFLPDEVIRRFGL</sequence>
<organism evidence="2 3">
    <name type="scientific">Cerrena zonata</name>
    <dbReference type="NCBI Taxonomy" id="2478898"/>
    <lineage>
        <taxon>Eukaryota</taxon>
        <taxon>Fungi</taxon>
        <taxon>Dikarya</taxon>
        <taxon>Basidiomycota</taxon>
        <taxon>Agaricomycotina</taxon>
        <taxon>Agaricomycetes</taxon>
        <taxon>Polyporales</taxon>
        <taxon>Cerrenaceae</taxon>
        <taxon>Cerrena</taxon>
    </lineage>
</organism>
<accession>A0AAW0GE00</accession>
<gene>
    <name evidence="2" type="ORF">QCA50_006594</name>
</gene>
<protein>
    <recommendedName>
        <fullName evidence="4">Geranylgeranyl pyrophosphate synthetase</fullName>
    </recommendedName>
</protein>
<dbReference type="PANTHER" id="PTHR35179">
    <property type="entry name" value="PROTEIN CBG02620"/>
    <property type="match status" value="1"/>
</dbReference>
<proteinExistence type="predicted"/>
<evidence type="ECO:0000256" key="1">
    <source>
        <dbReference type="SAM" id="MobiDB-lite"/>
    </source>
</evidence>
<dbReference type="EMBL" id="JASBNA010000007">
    <property type="protein sequence ID" value="KAK7689954.1"/>
    <property type="molecule type" value="Genomic_DNA"/>
</dbReference>
<evidence type="ECO:0000313" key="2">
    <source>
        <dbReference type="EMBL" id="KAK7689954.1"/>
    </source>
</evidence>
<evidence type="ECO:0008006" key="4">
    <source>
        <dbReference type="Google" id="ProtNLM"/>
    </source>
</evidence>
<dbReference type="AlphaFoldDB" id="A0AAW0GE00"/>
<comment type="caution">
    <text evidence="2">The sequence shown here is derived from an EMBL/GenBank/DDBJ whole genome shotgun (WGS) entry which is preliminary data.</text>
</comment>
<evidence type="ECO:0000313" key="3">
    <source>
        <dbReference type="Proteomes" id="UP001385951"/>
    </source>
</evidence>
<reference evidence="2 3" key="1">
    <citation type="submission" date="2022-09" db="EMBL/GenBank/DDBJ databases">
        <authorList>
            <person name="Palmer J.M."/>
        </authorList>
    </citation>
    <scope>NUCLEOTIDE SEQUENCE [LARGE SCALE GENOMIC DNA]</scope>
    <source>
        <strain evidence="2 3">DSM 7382</strain>
    </source>
</reference>
<name>A0AAW0GE00_9APHY</name>
<feature type="region of interest" description="Disordered" evidence="1">
    <location>
        <begin position="1"/>
        <end position="34"/>
    </location>
</feature>
<dbReference type="PANTHER" id="PTHR35179:SF2">
    <property type="entry name" value="START DOMAIN-CONTAINING PROTEIN"/>
    <property type="match status" value="1"/>
</dbReference>